<sequence length="488" mass="51384">MAETQITREMALGWVRSNLDSYPHAPQVSVHDPFTGESVGTIADCGSAEVNSAVAAALRAFKTGLPRAQRITILEEAARGLDTRRDEFAAVIALETGKSLKDCRTEVARATETLRYTAAEARTQSSRVIPADAAEAGEGALAMEMRVPRGVVGAITPFNFPLNTSVHKVAPALAVGCSVVHKPAHQTPLTALALQDLFREAGLGAGWLEVCTDGGGNAGRALVEHSDVAVISFTGSNVVGWEIAQKAPKKKVLLELGSNAPVIVTETADLAHAAKRIATGGFGSAGQSCISVQRVIAHQSIASKLEDHLAAVAGEIQAGDPFDPKVDIGPLISLEASSRVREWVQEAVEMGGAIVGNTPNNDSVAIAPIIISGAPEKSRIRQKEIFGPVITVLPYNTFDEALAIANDTIFGLQAGVFTSDVSEMLSAFHQLEFGGVLINDIPTVRLDHQPYGGVAESGNTREGPHYAMEELTHLRYLSIRAGNPGGDS</sequence>
<evidence type="ECO:0000256" key="2">
    <source>
        <dbReference type="ARBA" id="ARBA00023002"/>
    </source>
</evidence>
<name>A0A2L2BRC7_9MICO</name>
<dbReference type="InterPro" id="IPR015590">
    <property type="entry name" value="Aldehyde_DH_dom"/>
</dbReference>
<proteinExistence type="inferred from homology"/>
<dbReference type="SUPFAM" id="SSF53720">
    <property type="entry name" value="ALDH-like"/>
    <property type="match status" value="1"/>
</dbReference>
<reference evidence="4 5" key="1">
    <citation type="submission" date="2018-02" db="EMBL/GenBank/DDBJ databases">
        <title>Complete genome of the streamlined marine actinobacterium Pontimonas salivibrio CL-TW6 adapted to coastal planktonic lifestype.</title>
        <authorList>
            <person name="Cho B.C."/>
            <person name="Hardies S.C."/>
            <person name="Jang G.I."/>
            <person name="Hwang C.Y."/>
        </authorList>
    </citation>
    <scope>NUCLEOTIDE SEQUENCE [LARGE SCALE GENOMIC DNA]</scope>
    <source>
        <strain evidence="4 5">CL-TW6</strain>
    </source>
</reference>
<keyword evidence="5" id="KW-1185">Reference proteome</keyword>
<feature type="domain" description="Aldehyde dehydrogenase" evidence="3">
    <location>
        <begin position="27"/>
        <end position="475"/>
    </location>
</feature>
<dbReference type="InterPro" id="IPR016163">
    <property type="entry name" value="Ald_DH_C"/>
</dbReference>
<accession>A0A2L2BRC7</accession>
<organism evidence="4 5">
    <name type="scientific">Pontimonas salivibrio</name>
    <dbReference type="NCBI Taxonomy" id="1159327"/>
    <lineage>
        <taxon>Bacteria</taxon>
        <taxon>Bacillati</taxon>
        <taxon>Actinomycetota</taxon>
        <taxon>Actinomycetes</taxon>
        <taxon>Micrococcales</taxon>
        <taxon>Microbacteriaceae</taxon>
        <taxon>Pontimonas</taxon>
    </lineage>
</organism>
<evidence type="ECO:0000259" key="3">
    <source>
        <dbReference type="Pfam" id="PF00171"/>
    </source>
</evidence>
<keyword evidence="2" id="KW-0560">Oxidoreductase</keyword>
<dbReference type="KEGG" id="psai:C3B54_111276"/>
<dbReference type="PANTHER" id="PTHR42991">
    <property type="entry name" value="ALDEHYDE DEHYDROGENASE"/>
    <property type="match status" value="1"/>
</dbReference>
<dbReference type="InterPro" id="IPR051020">
    <property type="entry name" value="ALDH-related_metabolic_enz"/>
</dbReference>
<comment type="similarity">
    <text evidence="1">Belongs to the aldehyde dehydrogenase family.</text>
</comment>
<dbReference type="Gene3D" id="3.40.605.10">
    <property type="entry name" value="Aldehyde Dehydrogenase, Chain A, domain 1"/>
    <property type="match status" value="1"/>
</dbReference>
<dbReference type="InterPro" id="IPR016162">
    <property type="entry name" value="Ald_DH_N"/>
</dbReference>
<dbReference type="Pfam" id="PF00171">
    <property type="entry name" value="Aldedh"/>
    <property type="match status" value="1"/>
</dbReference>
<dbReference type="AlphaFoldDB" id="A0A2L2BRC7"/>
<dbReference type="Gene3D" id="3.40.309.10">
    <property type="entry name" value="Aldehyde Dehydrogenase, Chain A, domain 2"/>
    <property type="match status" value="1"/>
</dbReference>
<evidence type="ECO:0000256" key="1">
    <source>
        <dbReference type="ARBA" id="ARBA00009986"/>
    </source>
</evidence>
<dbReference type="Proteomes" id="UP000243077">
    <property type="component" value="Chromosome"/>
</dbReference>
<dbReference type="PANTHER" id="PTHR42991:SF1">
    <property type="entry name" value="ALDEHYDE DEHYDROGENASE"/>
    <property type="match status" value="1"/>
</dbReference>
<evidence type="ECO:0000313" key="4">
    <source>
        <dbReference type="EMBL" id="AVG24226.1"/>
    </source>
</evidence>
<dbReference type="RefSeq" id="WP_104913734.1">
    <property type="nucleotide sequence ID" value="NZ_CP026923.1"/>
</dbReference>
<dbReference type="OrthoDB" id="6882680at2"/>
<dbReference type="GO" id="GO:0008911">
    <property type="term" value="F:lactaldehyde dehydrogenase (NAD+) activity"/>
    <property type="evidence" value="ECO:0007669"/>
    <property type="project" value="TreeGrafter"/>
</dbReference>
<gene>
    <name evidence="4" type="ORF">C3B54_111276</name>
</gene>
<protein>
    <submittedName>
        <fullName evidence="4">Aldehyde dehydrogenase (NAD-dependent)</fullName>
    </submittedName>
</protein>
<evidence type="ECO:0000313" key="5">
    <source>
        <dbReference type="Proteomes" id="UP000243077"/>
    </source>
</evidence>
<dbReference type="EMBL" id="CP026923">
    <property type="protein sequence ID" value="AVG24226.1"/>
    <property type="molecule type" value="Genomic_DNA"/>
</dbReference>
<dbReference type="InterPro" id="IPR016161">
    <property type="entry name" value="Ald_DH/histidinol_DH"/>
</dbReference>